<protein>
    <recommendedName>
        <fullName evidence="4">DUF1795 domain-containing protein</fullName>
    </recommendedName>
</protein>
<dbReference type="Proteomes" id="UP000664369">
    <property type="component" value="Unassembled WGS sequence"/>
</dbReference>
<comment type="caution">
    <text evidence="2">The sequence shown here is derived from an EMBL/GenBank/DDBJ whole genome shotgun (WGS) entry which is preliminary data.</text>
</comment>
<dbReference type="RefSeq" id="WP_208176759.1">
    <property type="nucleotide sequence ID" value="NZ_JAGETZ010000009.1"/>
</dbReference>
<feature type="compositionally biased region" description="Low complexity" evidence="1">
    <location>
        <begin position="28"/>
        <end position="56"/>
    </location>
</feature>
<gene>
    <name evidence="2" type="ORF">J4E00_18540</name>
</gene>
<evidence type="ECO:0000313" key="2">
    <source>
        <dbReference type="EMBL" id="MBO2011066.1"/>
    </source>
</evidence>
<evidence type="ECO:0008006" key="4">
    <source>
        <dbReference type="Google" id="ProtNLM"/>
    </source>
</evidence>
<evidence type="ECO:0000256" key="1">
    <source>
        <dbReference type="SAM" id="MobiDB-lite"/>
    </source>
</evidence>
<name>A0ABS3QIK1_9BACT</name>
<dbReference type="PROSITE" id="PS51257">
    <property type="entry name" value="PROKAR_LIPOPROTEIN"/>
    <property type="match status" value="1"/>
</dbReference>
<keyword evidence="3" id="KW-1185">Reference proteome</keyword>
<sequence length="231" mass="24990">MNSTPRHFLVALALASGLTACGSKDQPAEQSTPPTAAAPAPAETAATPDASPAATTEPAATFDLSKVPVSSADLGVFPYLAPLPGYEVNTSNSESFDFERSYIFDGQNIIAVEGKVSRRLLEPAADAKTASDLMIQRNYEELFKKLGAMKVADTQVPKEAVDKIGGDEYYKHNGKIDGENTPVYTYVIRQKDKEVWMQLELASGDYRLNVTERAPMAQQATTLKADELKKN</sequence>
<evidence type="ECO:0000313" key="3">
    <source>
        <dbReference type="Proteomes" id="UP000664369"/>
    </source>
</evidence>
<organism evidence="2 3">
    <name type="scientific">Hymenobacter negativus</name>
    <dbReference type="NCBI Taxonomy" id="2795026"/>
    <lineage>
        <taxon>Bacteria</taxon>
        <taxon>Pseudomonadati</taxon>
        <taxon>Bacteroidota</taxon>
        <taxon>Cytophagia</taxon>
        <taxon>Cytophagales</taxon>
        <taxon>Hymenobacteraceae</taxon>
        <taxon>Hymenobacter</taxon>
    </lineage>
</organism>
<accession>A0ABS3QIK1</accession>
<dbReference type="EMBL" id="JAGETZ010000009">
    <property type="protein sequence ID" value="MBO2011066.1"/>
    <property type="molecule type" value="Genomic_DNA"/>
</dbReference>
<reference evidence="2 3" key="1">
    <citation type="submission" date="2021-03" db="EMBL/GenBank/DDBJ databases">
        <authorList>
            <person name="Kim M.K."/>
        </authorList>
    </citation>
    <scope>NUCLEOTIDE SEQUENCE [LARGE SCALE GENOMIC DNA]</scope>
    <source>
        <strain evidence="2 3">BT442</strain>
    </source>
</reference>
<feature type="region of interest" description="Disordered" evidence="1">
    <location>
        <begin position="21"/>
        <end position="56"/>
    </location>
</feature>
<proteinExistence type="predicted"/>